<reference evidence="1" key="1">
    <citation type="submission" date="2013-07" db="EMBL/GenBank/DDBJ databases">
        <title>The genome of Eucalyptus grandis.</title>
        <authorList>
            <person name="Schmutz J."/>
            <person name="Hayes R."/>
            <person name="Myburg A."/>
            <person name="Tuskan G."/>
            <person name="Grattapaglia D."/>
            <person name="Rokhsar D.S."/>
        </authorList>
    </citation>
    <scope>NUCLEOTIDE SEQUENCE</scope>
    <source>
        <tissue evidence="1">Leaf extractions</tissue>
    </source>
</reference>
<dbReference type="InParanoid" id="A0A059C6B2"/>
<protein>
    <submittedName>
        <fullName evidence="1">Uncharacterized protein</fullName>
    </submittedName>
</protein>
<proteinExistence type="predicted"/>
<gene>
    <name evidence="1" type="ORF">EUGRSUZ_E02601</name>
</gene>
<evidence type="ECO:0000313" key="1">
    <source>
        <dbReference type="EMBL" id="KCW73988.1"/>
    </source>
</evidence>
<accession>A0A059C6B2</accession>
<name>A0A059C6B2_EUCGR</name>
<dbReference type="EMBL" id="KK198757">
    <property type="protein sequence ID" value="KCW73988.1"/>
    <property type="molecule type" value="Genomic_DNA"/>
</dbReference>
<sequence length="76" mass="8905">MARMDKKRILNCYGGLRIQNRRSASCAFVSNLLNNLCNLRVSHFFFMSTVHRAKENNHLTSYPWEQPMFTLLSHST</sequence>
<dbReference type="Gramene" id="KCW73988">
    <property type="protein sequence ID" value="KCW73988"/>
    <property type="gene ID" value="EUGRSUZ_E02601"/>
</dbReference>
<organism evidence="1">
    <name type="scientific">Eucalyptus grandis</name>
    <name type="common">Flooded gum</name>
    <dbReference type="NCBI Taxonomy" id="71139"/>
    <lineage>
        <taxon>Eukaryota</taxon>
        <taxon>Viridiplantae</taxon>
        <taxon>Streptophyta</taxon>
        <taxon>Embryophyta</taxon>
        <taxon>Tracheophyta</taxon>
        <taxon>Spermatophyta</taxon>
        <taxon>Magnoliopsida</taxon>
        <taxon>eudicotyledons</taxon>
        <taxon>Gunneridae</taxon>
        <taxon>Pentapetalae</taxon>
        <taxon>rosids</taxon>
        <taxon>malvids</taxon>
        <taxon>Myrtales</taxon>
        <taxon>Myrtaceae</taxon>
        <taxon>Myrtoideae</taxon>
        <taxon>Eucalypteae</taxon>
        <taxon>Eucalyptus</taxon>
    </lineage>
</organism>
<dbReference type="AlphaFoldDB" id="A0A059C6B2"/>